<feature type="compositionally biased region" description="Low complexity" evidence="1">
    <location>
        <begin position="10"/>
        <end position="19"/>
    </location>
</feature>
<feature type="region of interest" description="Disordered" evidence="1">
    <location>
        <begin position="1"/>
        <end position="25"/>
    </location>
</feature>
<proteinExistence type="predicted"/>
<accession>L9XKR9</accession>
<dbReference type="AlphaFoldDB" id="L9XKR9"/>
<gene>
    <name evidence="2" type="ORF">C492_08420</name>
</gene>
<sequence length="68" mass="7711">MTRKRKTKKTTLAATLTPPATHPLDGAKVTKEQLDHRRNQRRLFESIRDIAQTVSTSSLTRIATSHEL</sequence>
<evidence type="ECO:0000313" key="2">
    <source>
        <dbReference type="EMBL" id="ELY62167.1"/>
    </source>
</evidence>
<reference evidence="2 3" key="1">
    <citation type="journal article" date="2014" name="PLoS Genet.">
        <title>Phylogenetically driven sequencing of extremely halophilic archaea reveals strategies for static and dynamic osmo-response.</title>
        <authorList>
            <person name="Becker E.A."/>
            <person name="Seitzer P.M."/>
            <person name="Tritt A."/>
            <person name="Larsen D."/>
            <person name="Krusor M."/>
            <person name="Yao A.I."/>
            <person name="Wu D."/>
            <person name="Madern D."/>
            <person name="Eisen J.A."/>
            <person name="Darling A.E."/>
            <person name="Facciotti M.T."/>
        </authorList>
    </citation>
    <scope>NUCLEOTIDE SEQUENCE [LARGE SCALE GENOMIC DNA]</scope>
    <source>
        <strain evidence="2 3">DSM 18795</strain>
    </source>
</reference>
<evidence type="ECO:0000256" key="1">
    <source>
        <dbReference type="SAM" id="MobiDB-lite"/>
    </source>
</evidence>
<comment type="caution">
    <text evidence="2">The sequence shown here is derived from an EMBL/GenBank/DDBJ whole genome shotgun (WGS) entry which is preliminary data.</text>
</comment>
<name>L9XKR9_9EURY</name>
<dbReference type="EMBL" id="AOIA01000071">
    <property type="protein sequence ID" value="ELY62167.1"/>
    <property type="molecule type" value="Genomic_DNA"/>
</dbReference>
<protein>
    <submittedName>
        <fullName evidence="2">Uncharacterized protein</fullName>
    </submittedName>
</protein>
<organism evidence="2 3">
    <name type="scientific">Natronococcus jeotgali DSM 18795</name>
    <dbReference type="NCBI Taxonomy" id="1227498"/>
    <lineage>
        <taxon>Archaea</taxon>
        <taxon>Methanobacteriati</taxon>
        <taxon>Methanobacteriota</taxon>
        <taxon>Stenosarchaea group</taxon>
        <taxon>Halobacteria</taxon>
        <taxon>Halobacteriales</taxon>
        <taxon>Natrialbaceae</taxon>
        <taxon>Natronococcus</taxon>
    </lineage>
</organism>
<evidence type="ECO:0000313" key="3">
    <source>
        <dbReference type="Proteomes" id="UP000011531"/>
    </source>
</evidence>
<dbReference type="Proteomes" id="UP000011531">
    <property type="component" value="Unassembled WGS sequence"/>
</dbReference>
<keyword evidence="3" id="KW-1185">Reference proteome</keyword>